<dbReference type="OrthoDB" id="306618at2157"/>
<dbReference type="RefSeq" id="WP_179371557.1">
    <property type="nucleotide sequence ID" value="NZ_CP026995.1"/>
</dbReference>
<dbReference type="AlphaFoldDB" id="A0A7D5R7M4"/>
<dbReference type="Proteomes" id="UP000509478">
    <property type="component" value="Chromosome"/>
</dbReference>
<evidence type="ECO:0000313" key="2">
    <source>
        <dbReference type="Proteomes" id="UP000509478"/>
    </source>
</evidence>
<name>A0A7D5R7M4_9ARCH</name>
<keyword evidence="2" id="KW-1185">Reference proteome</keyword>
<dbReference type="EMBL" id="CP026995">
    <property type="protein sequence ID" value="QLH07677.1"/>
    <property type="molecule type" value="Genomic_DNA"/>
</dbReference>
<dbReference type="GeneID" id="56068811"/>
<accession>A0A7D5R7M4</accession>
<organism evidence="1 2">
    <name type="scientific">Nitrosopumilus ureiphilus</name>
    <dbReference type="NCBI Taxonomy" id="1470067"/>
    <lineage>
        <taxon>Archaea</taxon>
        <taxon>Nitrososphaerota</taxon>
        <taxon>Nitrososphaeria</taxon>
        <taxon>Nitrosopumilales</taxon>
        <taxon>Nitrosopumilaceae</taxon>
        <taxon>Nitrosopumilus</taxon>
    </lineage>
</organism>
<proteinExistence type="predicted"/>
<protein>
    <submittedName>
        <fullName evidence="1">Uncharacterized protein</fullName>
    </submittedName>
</protein>
<evidence type="ECO:0000313" key="1">
    <source>
        <dbReference type="EMBL" id="QLH07677.1"/>
    </source>
</evidence>
<reference evidence="1 2" key="1">
    <citation type="submission" date="2018-02" db="EMBL/GenBank/DDBJ databases">
        <title>Complete genome of Nitrosopumilus ureaphilus PS0.</title>
        <authorList>
            <person name="Qin W."/>
            <person name="Zheng Y."/>
            <person name="Stahl D.A."/>
        </authorList>
    </citation>
    <scope>NUCLEOTIDE SEQUENCE [LARGE SCALE GENOMIC DNA]</scope>
    <source>
        <strain evidence="1 2">PS0</strain>
    </source>
</reference>
<dbReference type="KEGG" id="nue:C5F50_11795"/>
<gene>
    <name evidence="1" type="ORF">C5F50_11795</name>
</gene>
<sequence>MSSEINPDYVKLVLEKRQRLRLVHEKYFPGKFWVLDSCLAVRNILQIEDISLPFMLVLLGQPSAGKSTMISFVDFPEDCYSVDSFTPKAMVSHMANKTEDQLAQIDMLSKIADKVFLTSDLAPIFSVREDNLLEIIGMLTRILDGKGYKKDSGAHSQRKYDDVFFVWIGAVVEVPRKVWPIIASLGPKIYFLRIDTEISFEEEQEKILENLEGISYEQKVTEIKQAVKEYLDVLKEFPGMENGKIPWNKSKEDKRIMVRLVQYSQLLARLRGHVPVEYTKGQGGANYGFLPPIIEDANRATVALYNLAKGQAVNCARNYITEDDLPTVKKVVLSSAPKERVELLKLLVENNGELTSTKFMEVKKVTRMTALKTMKQLEILDLVDEVKISTVTKPCTAIRLKEHFMWLVEEGIQ</sequence>